<feature type="coiled-coil region" evidence="1">
    <location>
        <begin position="180"/>
        <end position="207"/>
    </location>
</feature>
<proteinExistence type="predicted"/>
<feature type="region of interest" description="Disordered" evidence="2">
    <location>
        <begin position="65"/>
        <end position="99"/>
    </location>
</feature>
<dbReference type="AlphaFoldDB" id="A0A8C1A6D4"/>
<dbReference type="SUPFAM" id="SSF64593">
    <property type="entry name" value="Intermediate filament protein, coiled coil region"/>
    <property type="match status" value="1"/>
</dbReference>
<name>A0A8C1A6D4_CYPCA</name>
<dbReference type="Gene3D" id="1.20.5.170">
    <property type="match status" value="1"/>
</dbReference>
<evidence type="ECO:0000256" key="1">
    <source>
        <dbReference type="SAM" id="Coils"/>
    </source>
</evidence>
<protein>
    <submittedName>
        <fullName evidence="3">Intermediate filament family orphan 1b</fullName>
    </submittedName>
</protein>
<dbReference type="PANTHER" id="PTHR14516">
    <property type="entry name" value="1-PYRROLINE-5-CARBOXYLATE DEHYDROGENASE FAMILY MEMBER"/>
    <property type="match status" value="1"/>
</dbReference>
<organism evidence="3 4">
    <name type="scientific">Cyprinus carpio</name>
    <name type="common">Common carp</name>
    <dbReference type="NCBI Taxonomy" id="7962"/>
    <lineage>
        <taxon>Eukaryota</taxon>
        <taxon>Metazoa</taxon>
        <taxon>Chordata</taxon>
        <taxon>Craniata</taxon>
        <taxon>Vertebrata</taxon>
        <taxon>Euteleostomi</taxon>
        <taxon>Actinopterygii</taxon>
        <taxon>Neopterygii</taxon>
        <taxon>Teleostei</taxon>
        <taxon>Ostariophysi</taxon>
        <taxon>Cypriniformes</taxon>
        <taxon>Cyprinidae</taxon>
        <taxon>Cyprininae</taxon>
        <taxon>Cyprinus</taxon>
    </lineage>
</organism>
<dbReference type="PANTHER" id="PTHR14516:SF2">
    <property type="entry name" value="NON-HOMOLOGOUS END JOINING FACTOR IFFO1"/>
    <property type="match status" value="1"/>
</dbReference>
<keyword evidence="1" id="KW-0175">Coiled coil</keyword>
<feature type="compositionally biased region" description="Polar residues" evidence="2">
    <location>
        <begin position="65"/>
        <end position="91"/>
    </location>
</feature>
<evidence type="ECO:0000313" key="4">
    <source>
        <dbReference type="Proteomes" id="UP000694700"/>
    </source>
</evidence>
<dbReference type="Ensembl" id="ENSCCRT00015033095.1">
    <property type="protein sequence ID" value="ENSCCRP00015031976.1"/>
    <property type="gene ID" value="ENSCCRG00015013377.1"/>
</dbReference>
<sequence>MSNTGIHSIYDGLNFICKIQEKAMKVDMDICRRIDITARLCDVAQQRNCEDPIKIFKVPSPQTAITSRARKQASQPANGSETDEPVSTSESDGGGVRVDEVCTPSTLQINEEMQRMLTQLRECEFEDDCDSLAWEETEETLLLWEDFPGCTLTTDTSQGEQEECLEKVIKDTECLFQNREKEYQETIDQIELELATAKSDMNRHLHEYMEMCSMKRGLDVQMETCRRLITQSGNKYANIHKHIWDFDT</sequence>
<evidence type="ECO:0000313" key="3">
    <source>
        <dbReference type="Ensembl" id="ENSCCRP00015031976.1"/>
    </source>
</evidence>
<accession>A0A8C1A6D4</accession>
<evidence type="ECO:0000256" key="2">
    <source>
        <dbReference type="SAM" id="MobiDB-lite"/>
    </source>
</evidence>
<reference evidence="3" key="1">
    <citation type="submission" date="2025-08" db="UniProtKB">
        <authorList>
            <consortium name="Ensembl"/>
        </authorList>
    </citation>
    <scope>IDENTIFICATION</scope>
</reference>
<dbReference type="Proteomes" id="UP000694700">
    <property type="component" value="Unplaced"/>
</dbReference>